<dbReference type="PANTHER" id="PTHR11596">
    <property type="entry name" value="ALKALINE PHOSPHATASE"/>
    <property type="match status" value="1"/>
</dbReference>
<gene>
    <name evidence="10" type="ORF">JOD17_003998</name>
</gene>
<evidence type="ECO:0000256" key="5">
    <source>
        <dbReference type="ARBA" id="ARBA00022723"/>
    </source>
</evidence>
<keyword evidence="11" id="KW-1185">Reference proteome</keyword>
<keyword evidence="7" id="KW-0862">Zinc</keyword>
<sequence length="363" mass="39302">MKKWMVSSVVATAVLAGLGDVSEQAEAQGEAKNVIFMIPDGYSSGYASVYRAFKEEGIPAWDEHQVGHMMTHSANNRVTDSAAAGTAMATGVKTNNGVIGLNPEGERVQTVLEAAKDSGRSTGLVATSTITHATPAAFASHVSNRNNEMEIANQFYNQDIDVLLGGGESYFLPKSEGGHQYLMNYMKRFERDGYEIARNAEQLQSANSDRVVGLFANNAMAPERDRHETDEPSLQEMTEAALSALDQNDDGFFLMVEGSQIDWAGHANDYDWAMTDTEAFEAAYIEAIEFAKEDEETLVVMASDHDTGGLALDGNDNPVWSTTNHTGVDVPVYSFGPGSEQFGGLMDNTDLPKMIANALDIEL</sequence>
<dbReference type="InterPro" id="IPR018299">
    <property type="entry name" value="Alkaline_phosphatase_AS"/>
</dbReference>
<dbReference type="EMBL" id="JAFBEC010000018">
    <property type="protein sequence ID" value="MBM7634871.1"/>
    <property type="molecule type" value="Genomic_DNA"/>
</dbReference>
<evidence type="ECO:0000256" key="9">
    <source>
        <dbReference type="RuleBase" id="RU003946"/>
    </source>
</evidence>
<dbReference type="InterPro" id="IPR001952">
    <property type="entry name" value="Alkaline_phosphatase"/>
</dbReference>
<evidence type="ECO:0000256" key="3">
    <source>
        <dbReference type="ARBA" id="ARBA00005984"/>
    </source>
</evidence>
<evidence type="ECO:0000313" key="10">
    <source>
        <dbReference type="EMBL" id="MBM7634871.1"/>
    </source>
</evidence>
<evidence type="ECO:0000256" key="7">
    <source>
        <dbReference type="ARBA" id="ARBA00022833"/>
    </source>
</evidence>
<accession>A0ABS2PHR2</accession>
<comment type="similarity">
    <text evidence="3 9">Belongs to the alkaline phosphatase family.</text>
</comment>
<protein>
    <submittedName>
        <fullName evidence="10">Alkaline phosphatase</fullName>
    </submittedName>
</protein>
<dbReference type="InterPro" id="IPR017850">
    <property type="entry name" value="Alkaline_phosphatase_core_sf"/>
</dbReference>
<dbReference type="Pfam" id="PF00245">
    <property type="entry name" value="Alk_phosphatase"/>
    <property type="match status" value="2"/>
</dbReference>
<reference evidence="10 11" key="1">
    <citation type="submission" date="2021-01" db="EMBL/GenBank/DDBJ databases">
        <title>Genomic Encyclopedia of Type Strains, Phase IV (KMG-IV): sequencing the most valuable type-strain genomes for metagenomic binning, comparative biology and taxonomic classification.</title>
        <authorList>
            <person name="Goeker M."/>
        </authorList>
    </citation>
    <scope>NUCLEOTIDE SEQUENCE [LARGE SCALE GENOMIC DNA]</scope>
    <source>
        <strain evidence="10 11">DSM 25540</strain>
    </source>
</reference>
<keyword evidence="4" id="KW-0597">Phosphoprotein</keyword>
<evidence type="ECO:0000313" key="11">
    <source>
        <dbReference type="Proteomes" id="UP000741863"/>
    </source>
</evidence>
<dbReference type="CDD" id="cd16012">
    <property type="entry name" value="ALP"/>
    <property type="match status" value="1"/>
</dbReference>
<organism evidence="10 11">
    <name type="scientific">Geomicrobium sediminis</name>
    <dbReference type="NCBI Taxonomy" id="1347788"/>
    <lineage>
        <taxon>Bacteria</taxon>
        <taxon>Bacillati</taxon>
        <taxon>Bacillota</taxon>
        <taxon>Bacilli</taxon>
        <taxon>Bacillales</taxon>
        <taxon>Geomicrobium</taxon>
    </lineage>
</organism>
<comment type="cofactor">
    <cofactor evidence="1">
        <name>Mg(2+)</name>
        <dbReference type="ChEBI" id="CHEBI:18420"/>
    </cofactor>
</comment>
<dbReference type="Gene3D" id="3.40.720.10">
    <property type="entry name" value="Alkaline Phosphatase, subunit A"/>
    <property type="match status" value="1"/>
</dbReference>
<dbReference type="SUPFAM" id="SSF53649">
    <property type="entry name" value="Alkaline phosphatase-like"/>
    <property type="match status" value="1"/>
</dbReference>
<keyword evidence="8" id="KW-0460">Magnesium</keyword>
<evidence type="ECO:0000256" key="4">
    <source>
        <dbReference type="ARBA" id="ARBA00022553"/>
    </source>
</evidence>
<proteinExistence type="inferred from homology"/>
<name>A0ABS2PHR2_9BACL</name>
<evidence type="ECO:0000256" key="1">
    <source>
        <dbReference type="ARBA" id="ARBA00001946"/>
    </source>
</evidence>
<dbReference type="RefSeq" id="WP_204699629.1">
    <property type="nucleotide sequence ID" value="NZ_JAFBEC010000018.1"/>
</dbReference>
<dbReference type="Proteomes" id="UP000741863">
    <property type="component" value="Unassembled WGS sequence"/>
</dbReference>
<keyword evidence="6" id="KW-0378">Hydrolase</keyword>
<dbReference type="PROSITE" id="PS00123">
    <property type="entry name" value="ALKALINE_PHOSPHATASE"/>
    <property type="match status" value="1"/>
</dbReference>
<dbReference type="PANTHER" id="PTHR11596:SF5">
    <property type="entry name" value="ALKALINE PHOSPHATASE"/>
    <property type="match status" value="1"/>
</dbReference>
<evidence type="ECO:0000256" key="6">
    <source>
        <dbReference type="ARBA" id="ARBA00022801"/>
    </source>
</evidence>
<comment type="caution">
    <text evidence="10">The sequence shown here is derived from an EMBL/GenBank/DDBJ whole genome shotgun (WGS) entry which is preliminary data.</text>
</comment>
<evidence type="ECO:0000256" key="8">
    <source>
        <dbReference type="ARBA" id="ARBA00022842"/>
    </source>
</evidence>
<evidence type="ECO:0000256" key="2">
    <source>
        <dbReference type="ARBA" id="ARBA00001947"/>
    </source>
</evidence>
<dbReference type="PRINTS" id="PR00113">
    <property type="entry name" value="ALKPHPHTASE"/>
</dbReference>
<comment type="cofactor">
    <cofactor evidence="2">
        <name>Zn(2+)</name>
        <dbReference type="ChEBI" id="CHEBI:29105"/>
    </cofactor>
</comment>
<keyword evidence="5" id="KW-0479">Metal-binding</keyword>
<dbReference type="SMART" id="SM00098">
    <property type="entry name" value="alkPPc"/>
    <property type="match status" value="1"/>
</dbReference>